<dbReference type="Proteomes" id="UP000292052">
    <property type="component" value="Unassembled WGS sequence"/>
</dbReference>
<protein>
    <submittedName>
        <fullName evidence="2">Uncharacterized protein</fullName>
    </submittedName>
</protein>
<dbReference type="GO" id="GO:0005737">
    <property type="term" value="C:cytoplasm"/>
    <property type="evidence" value="ECO:0007669"/>
    <property type="project" value="TreeGrafter"/>
</dbReference>
<evidence type="ECO:0000313" key="3">
    <source>
        <dbReference type="Proteomes" id="UP000292052"/>
    </source>
</evidence>
<evidence type="ECO:0000256" key="1">
    <source>
        <dbReference type="SAM" id="Coils"/>
    </source>
</evidence>
<dbReference type="PANTHER" id="PTHR16275:SF8">
    <property type="entry name" value="COILED-COIL DOMAIN-CONTAINING PROTEIN 40"/>
    <property type="match status" value="1"/>
</dbReference>
<sequence>METDKSNIEQEIREIEEEIEKTRSYHEIMQQDVEEATTQRQMNFELLLQLQKKLNIYTDVSKGRKPHLVYKTESSLMTEYNKEIELNSKLSKMVENLQEDFPNHSHELNRIFNTLKLPVYVYYQ</sequence>
<organism evidence="2 3">
    <name type="scientific">Asbolus verrucosus</name>
    <name type="common">Desert ironclad beetle</name>
    <dbReference type="NCBI Taxonomy" id="1661398"/>
    <lineage>
        <taxon>Eukaryota</taxon>
        <taxon>Metazoa</taxon>
        <taxon>Ecdysozoa</taxon>
        <taxon>Arthropoda</taxon>
        <taxon>Hexapoda</taxon>
        <taxon>Insecta</taxon>
        <taxon>Pterygota</taxon>
        <taxon>Neoptera</taxon>
        <taxon>Endopterygota</taxon>
        <taxon>Coleoptera</taxon>
        <taxon>Polyphaga</taxon>
        <taxon>Cucujiformia</taxon>
        <taxon>Tenebrionidae</taxon>
        <taxon>Pimeliinae</taxon>
        <taxon>Asbolus</taxon>
    </lineage>
</organism>
<dbReference type="InterPro" id="IPR037386">
    <property type="entry name" value="CCDC40"/>
</dbReference>
<evidence type="ECO:0000313" key="2">
    <source>
        <dbReference type="EMBL" id="RZC34996.1"/>
    </source>
</evidence>
<dbReference type="PANTHER" id="PTHR16275">
    <property type="entry name" value="COILED-COIL DOMAIN-CONTAINING PROTEIN 40"/>
    <property type="match status" value="1"/>
</dbReference>
<reference evidence="2 3" key="1">
    <citation type="submission" date="2017-03" db="EMBL/GenBank/DDBJ databases">
        <title>Genome of the blue death feigning beetle - Asbolus verrucosus.</title>
        <authorList>
            <person name="Rider S.D."/>
        </authorList>
    </citation>
    <scope>NUCLEOTIDE SEQUENCE [LARGE SCALE GENOMIC DNA]</scope>
    <source>
        <strain evidence="2">Butters</strain>
        <tissue evidence="2">Head and leg muscle</tissue>
    </source>
</reference>
<accession>A0A482VQM8</accession>
<dbReference type="AlphaFoldDB" id="A0A482VQM8"/>
<dbReference type="STRING" id="1661398.A0A482VQM8"/>
<feature type="coiled-coil region" evidence="1">
    <location>
        <begin position="1"/>
        <end position="32"/>
    </location>
</feature>
<dbReference type="EMBL" id="QDEB01075007">
    <property type="protein sequence ID" value="RZC34996.1"/>
    <property type="molecule type" value="Genomic_DNA"/>
</dbReference>
<dbReference type="GO" id="GO:0035082">
    <property type="term" value="P:axoneme assembly"/>
    <property type="evidence" value="ECO:0007669"/>
    <property type="project" value="InterPro"/>
</dbReference>
<proteinExistence type="predicted"/>
<keyword evidence="3" id="KW-1185">Reference proteome</keyword>
<dbReference type="OrthoDB" id="188741at2759"/>
<name>A0A482VQM8_ASBVE</name>
<keyword evidence="1" id="KW-0175">Coiled coil</keyword>
<gene>
    <name evidence="2" type="ORF">BDFB_004298</name>
</gene>
<comment type="caution">
    <text evidence="2">The sequence shown here is derived from an EMBL/GenBank/DDBJ whole genome shotgun (WGS) entry which is preliminary data.</text>
</comment>